<name>A0A8X6KWF1_TRICU</name>
<protein>
    <submittedName>
        <fullName evidence="1">Uncharacterized protein</fullName>
    </submittedName>
</protein>
<dbReference type="AlphaFoldDB" id="A0A8X6KWF1"/>
<proteinExistence type="predicted"/>
<sequence>MVKGIHAKRESLFVGNITKMEFSYDQVEGALKIKGDAVMTSLPLTTAVHVNTKRTSGPKNNHIPFCAFCESAVHWA</sequence>
<accession>A0A8X6KWF1</accession>
<gene>
    <name evidence="1" type="ORF">TNCT_103831</name>
</gene>
<keyword evidence="2" id="KW-1185">Reference proteome</keyword>
<evidence type="ECO:0000313" key="1">
    <source>
        <dbReference type="EMBL" id="GFQ84858.1"/>
    </source>
</evidence>
<comment type="caution">
    <text evidence="1">The sequence shown here is derived from an EMBL/GenBank/DDBJ whole genome shotgun (WGS) entry which is preliminary data.</text>
</comment>
<evidence type="ECO:0000313" key="2">
    <source>
        <dbReference type="Proteomes" id="UP000887116"/>
    </source>
</evidence>
<organism evidence="1 2">
    <name type="scientific">Trichonephila clavata</name>
    <name type="common">Joro spider</name>
    <name type="synonym">Nephila clavata</name>
    <dbReference type="NCBI Taxonomy" id="2740835"/>
    <lineage>
        <taxon>Eukaryota</taxon>
        <taxon>Metazoa</taxon>
        <taxon>Ecdysozoa</taxon>
        <taxon>Arthropoda</taxon>
        <taxon>Chelicerata</taxon>
        <taxon>Arachnida</taxon>
        <taxon>Araneae</taxon>
        <taxon>Araneomorphae</taxon>
        <taxon>Entelegynae</taxon>
        <taxon>Araneoidea</taxon>
        <taxon>Nephilidae</taxon>
        <taxon>Trichonephila</taxon>
    </lineage>
</organism>
<reference evidence="1" key="1">
    <citation type="submission" date="2020-07" db="EMBL/GenBank/DDBJ databases">
        <title>Multicomponent nature underlies the extraordinary mechanical properties of spider dragline silk.</title>
        <authorList>
            <person name="Kono N."/>
            <person name="Nakamura H."/>
            <person name="Mori M."/>
            <person name="Yoshida Y."/>
            <person name="Ohtoshi R."/>
            <person name="Malay A.D."/>
            <person name="Moran D.A.P."/>
            <person name="Tomita M."/>
            <person name="Numata K."/>
            <person name="Arakawa K."/>
        </authorList>
    </citation>
    <scope>NUCLEOTIDE SEQUENCE</scope>
</reference>
<dbReference type="Proteomes" id="UP000887116">
    <property type="component" value="Unassembled WGS sequence"/>
</dbReference>
<dbReference type="EMBL" id="BMAO01012911">
    <property type="protein sequence ID" value="GFQ84858.1"/>
    <property type="molecule type" value="Genomic_DNA"/>
</dbReference>